<keyword evidence="4" id="KW-1185">Reference proteome</keyword>
<feature type="compositionally biased region" description="Polar residues" evidence="1">
    <location>
        <begin position="75"/>
        <end position="85"/>
    </location>
</feature>
<dbReference type="OrthoDB" id="10595170at2759"/>
<dbReference type="EMBL" id="JYDP01000013">
    <property type="protein sequence ID" value="KRZ16193.1"/>
    <property type="molecule type" value="Genomic_DNA"/>
</dbReference>
<protein>
    <submittedName>
        <fullName evidence="3">Uncharacterized protein</fullName>
    </submittedName>
</protein>
<evidence type="ECO:0000256" key="1">
    <source>
        <dbReference type="SAM" id="MobiDB-lite"/>
    </source>
</evidence>
<name>A0A0V1I0D4_9BILA</name>
<evidence type="ECO:0000313" key="3">
    <source>
        <dbReference type="EMBL" id="KRZ16193.1"/>
    </source>
</evidence>
<keyword evidence="2" id="KW-0812">Transmembrane</keyword>
<evidence type="ECO:0000256" key="2">
    <source>
        <dbReference type="SAM" id="Phobius"/>
    </source>
</evidence>
<feature type="transmembrane region" description="Helical" evidence="2">
    <location>
        <begin position="5"/>
        <end position="24"/>
    </location>
</feature>
<sequence>MQMKILQIISMIICYAIIILHHQLQLAPPRLLLDSIQTGLSFILQGPKTRLTERSPFQTCFTSNTDSSDQRKRTGSTSTAMQAAC</sequence>
<organism evidence="3 4">
    <name type="scientific">Trichinella zimbabwensis</name>
    <dbReference type="NCBI Taxonomy" id="268475"/>
    <lineage>
        <taxon>Eukaryota</taxon>
        <taxon>Metazoa</taxon>
        <taxon>Ecdysozoa</taxon>
        <taxon>Nematoda</taxon>
        <taxon>Enoplea</taxon>
        <taxon>Dorylaimia</taxon>
        <taxon>Trichinellida</taxon>
        <taxon>Trichinellidae</taxon>
        <taxon>Trichinella</taxon>
    </lineage>
</organism>
<dbReference type="Proteomes" id="UP000055024">
    <property type="component" value="Unassembled WGS sequence"/>
</dbReference>
<gene>
    <name evidence="3" type="ORF">T11_11656</name>
</gene>
<dbReference type="AlphaFoldDB" id="A0A0V1I0D4"/>
<accession>A0A0V1I0D4</accession>
<evidence type="ECO:0000313" key="4">
    <source>
        <dbReference type="Proteomes" id="UP000055024"/>
    </source>
</evidence>
<comment type="caution">
    <text evidence="3">The sequence shown here is derived from an EMBL/GenBank/DDBJ whole genome shotgun (WGS) entry which is preliminary data.</text>
</comment>
<keyword evidence="2" id="KW-0472">Membrane</keyword>
<keyword evidence="2" id="KW-1133">Transmembrane helix</keyword>
<reference evidence="3 4" key="1">
    <citation type="submission" date="2015-01" db="EMBL/GenBank/DDBJ databases">
        <title>Evolution of Trichinella species and genotypes.</title>
        <authorList>
            <person name="Korhonen P.K."/>
            <person name="Edoardo P."/>
            <person name="Giuseppe L.R."/>
            <person name="Gasser R.B."/>
        </authorList>
    </citation>
    <scope>NUCLEOTIDE SEQUENCE [LARGE SCALE GENOMIC DNA]</scope>
    <source>
        <strain evidence="3">ISS1029</strain>
    </source>
</reference>
<feature type="region of interest" description="Disordered" evidence="1">
    <location>
        <begin position="59"/>
        <end position="85"/>
    </location>
</feature>
<proteinExistence type="predicted"/>